<name>A0A6C0D0C8_9ZZZZ</name>
<dbReference type="EMBL" id="MN739518">
    <property type="protein sequence ID" value="QHT09913.1"/>
    <property type="molecule type" value="Genomic_DNA"/>
</dbReference>
<sequence length="149" mass="18134">MNMDPLHVLNIYYQAWGKEEKEHQKQLKWKQAREHCIKVVELQTESITDITDKQHSTIFFRSFFGIFHFFRKLSNHLMEKYHLPLYIPLSRSYNHSILYPKYNVSHNQQILKRVILNSGHRTRFVCIRGKERMLRFESLYRVDAILCLH</sequence>
<organism evidence="1">
    <name type="scientific">viral metagenome</name>
    <dbReference type="NCBI Taxonomy" id="1070528"/>
    <lineage>
        <taxon>unclassified sequences</taxon>
        <taxon>metagenomes</taxon>
        <taxon>organismal metagenomes</taxon>
    </lineage>
</organism>
<dbReference type="AlphaFoldDB" id="A0A6C0D0C8"/>
<proteinExistence type="predicted"/>
<evidence type="ECO:0000313" key="1">
    <source>
        <dbReference type="EMBL" id="QHT09913.1"/>
    </source>
</evidence>
<protein>
    <submittedName>
        <fullName evidence="1">Uncharacterized protein</fullName>
    </submittedName>
</protein>
<reference evidence="1" key="1">
    <citation type="journal article" date="2020" name="Nature">
        <title>Giant virus diversity and host interactions through global metagenomics.</title>
        <authorList>
            <person name="Schulz F."/>
            <person name="Roux S."/>
            <person name="Paez-Espino D."/>
            <person name="Jungbluth S."/>
            <person name="Walsh D.A."/>
            <person name="Denef V.J."/>
            <person name="McMahon K.D."/>
            <person name="Konstantinidis K.T."/>
            <person name="Eloe-Fadrosh E.A."/>
            <person name="Kyrpides N.C."/>
            <person name="Woyke T."/>
        </authorList>
    </citation>
    <scope>NUCLEOTIDE SEQUENCE</scope>
    <source>
        <strain evidence="1">GVMAG-M-3300023174-104</strain>
    </source>
</reference>
<accession>A0A6C0D0C8</accession>